<keyword evidence="3" id="KW-1185">Reference proteome</keyword>
<protein>
    <submittedName>
        <fullName evidence="2">Cysteine rich repeat-containing protein</fullName>
    </submittedName>
</protein>
<proteinExistence type="predicted"/>
<comment type="caution">
    <text evidence="2">The sequence shown here is derived from an EMBL/GenBank/DDBJ whole genome shotgun (WGS) entry which is preliminary data.</text>
</comment>
<keyword evidence="1" id="KW-0732">Signal</keyword>
<organism evidence="2 3">
    <name type="scientific">Falsiroseomonas tokyonensis</name>
    <dbReference type="NCBI Taxonomy" id="430521"/>
    <lineage>
        <taxon>Bacteria</taxon>
        <taxon>Pseudomonadati</taxon>
        <taxon>Pseudomonadota</taxon>
        <taxon>Alphaproteobacteria</taxon>
        <taxon>Acetobacterales</taxon>
        <taxon>Roseomonadaceae</taxon>
        <taxon>Falsiroseomonas</taxon>
    </lineage>
</organism>
<name>A0ABV7BT67_9PROT</name>
<evidence type="ECO:0000313" key="3">
    <source>
        <dbReference type="Proteomes" id="UP001595420"/>
    </source>
</evidence>
<gene>
    <name evidence="2" type="ORF">ACFOD3_10395</name>
</gene>
<feature type="signal peptide" evidence="1">
    <location>
        <begin position="1"/>
        <end position="19"/>
    </location>
</feature>
<dbReference type="EMBL" id="JBHRSB010000002">
    <property type="protein sequence ID" value="MFC3000304.1"/>
    <property type="molecule type" value="Genomic_DNA"/>
</dbReference>
<sequence>MSRKLILATLLLTAPVLPAAAQQGPQQRALMQACGADYQAHCANTPRGEGRILACLRQHSAQLSQPCRDALSRLPSR</sequence>
<feature type="chain" id="PRO_5045573016" evidence="1">
    <location>
        <begin position="20"/>
        <end position="77"/>
    </location>
</feature>
<dbReference type="Pfam" id="PF00839">
    <property type="entry name" value="Cys_rich_FGFR"/>
    <property type="match status" value="1"/>
</dbReference>
<dbReference type="InterPro" id="IPR001893">
    <property type="entry name" value="Cys-rich_GLG1_repeat"/>
</dbReference>
<evidence type="ECO:0000256" key="1">
    <source>
        <dbReference type="SAM" id="SignalP"/>
    </source>
</evidence>
<evidence type="ECO:0000313" key="2">
    <source>
        <dbReference type="EMBL" id="MFC3000304.1"/>
    </source>
</evidence>
<dbReference type="Proteomes" id="UP001595420">
    <property type="component" value="Unassembled WGS sequence"/>
</dbReference>
<reference evidence="3" key="1">
    <citation type="journal article" date="2019" name="Int. J. Syst. Evol. Microbiol.">
        <title>The Global Catalogue of Microorganisms (GCM) 10K type strain sequencing project: providing services to taxonomists for standard genome sequencing and annotation.</title>
        <authorList>
            <consortium name="The Broad Institute Genomics Platform"/>
            <consortium name="The Broad Institute Genome Sequencing Center for Infectious Disease"/>
            <person name="Wu L."/>
            <person name="Ma J."/>
        </authorList>
    </citation>
    <scope>NUCLEOTIDE SEQUENCE [LARGE SCALE GENOMIC DNA]</scope>
    <source>
        <strain evidence="3">CGMCC 1.16855</strain>
    </source>
</reference>
<accession>A0ABV7BT67</accession>
<dbReference type="RefSeq" id="WP_216836340.1">
    <property type="nucleotide sequence ID" value="NZ_JAFNJS010000002.1"/>
</dbReference>